<dbReference type="SUPFAM" id="SSF55021">
    <property type="entry name" value="ACT-like"/>
    <property type="match status" value="1"/>
</dbReference>
<comment type="catalytic activity">
    <reaction evidence="10">
        <text>(R)-2-hydroxyglutarate + NAD(+) = 2-oxoglutarate + NADH + H(+)</text>
        <dbReference type="Rhea" id="RHEA:49612"/>
        <dbReference type="ChEBI" id="CHEBI:15378"/>
        <dbReference type="ChEBI" id="CHEBI:15801"/>
        <dbReference type="ChEBI" id="CHEBI:16810"/>
        <dbReference type="ChEBI" id="CHEBI:57540"/>
        <dbReference type="ChEBI" id="CHEBI:57945"/>
        <dbReference type="EC" id="1.1.1.399"/>
    </reaction>
</comment>
<dbReference type="SUPFAM" id="SSF51735">
    <property type="entry name" value="NAD(P)-binding Rossmann-fold domains"/>
    <property type="match status" value="1"/>
</dbReference>
<dbReference type="AlphaFoldDB" id="A0A919IFD2"/>
<evidence type="ECO:0000256" key="4">
    <source>
        <dbReference type="ARBA" id="ARBA00013001"/>
    </source>
</evidence>
<keyword evidence="8" id="KW-0520">NAD</keyword>
<dbReference type="InterPro" id="IPR045865">
    <property type="entry name" value="ACT-like_dom_sf"/>
</dbReference>
<dbReference type="InterPro" id="IPR006140">
    <property type="entry name" value="D-isomer_DH_NAD-bd"/>
</dbReference>
<dbReference type="InterPro" id="IPR006139">
    <property type="entry name" value="D-isomer_2_OHA_DH_cat_dom"/>
</dbReference>
<evidence type="ECO:0000259" key="13">
    <source>
        <dbReference type="PROSITE" id="PS51671"/>
    </source>
</evidence>
<evidence type="ECO:0000256" key="9">
    <source>
        <dbReference type="ARBA" id="ARBA00030455"/>
    </source>
</evidence>
<dbReference type="PROSITE" id="PS00065">
    <property type="entry name" value="D_2_HYDROXYACID_DH_1"/>
    <property type="match status" value="1"/>
</dbReference>
<evidence type="ECO:0000256" key="2">
    <source>
        <dbReference type="ARBA" id="ARBA00005216"/>
    </source>
</evidence>
<proteinExistence type="inferred from homology"/>
<dbReference type="PROSITE" id="PS00671">
    <property type="entry name" value="D_2_HYDROXYACID_DH_3"/>
    <property type="match status" value="1"/>
</dbReference>
<evidence type="ECO:0000256" key="10">
    <source>
        <dbReference type="ARBA" id="ARBA00048126"/>
    </source>
</evidence>
<keyword evidence="7 12" id="KW-0560">Oxidoreductase</keyword>
<dbReference type="InterPro" id="IPR036291">
    <property type="entry name" value="NAD(P)-bd_dom_sf"/>
</dbReference>
<dbReference type="EC" id="1.1.1.95" evidence="5"/>
<dbReference type="CDD" id="cd04901">
    <property type="entry name" value="ACT_3PGDH"/>
    <property type="match status" value="1"/>
</dbReference>
<evidence type="ECO:0000256" key="12">
    <source>
        <dbReference type="RuleBase" id="RU003719"/>
    </source>
</evidence>
<evidence type="ECO:0000256" key="3">
    <source>
        <dbReference type="ARBA" id="ARBA00005854"/>
    </source>
</evidence>
<dbReference type="GO" id="GO:0047545">
    <property type="term" value="F:(S)-2-hydroxyglutarate dehydrogenase activity"/>
    <property type="evidence" value="ECO:0007669"/>
    <property type="project" value="UniProtKB-ARBA"/>
</dbReference>
<dbReference type="GO" id="GO:0004617">
    <property type="term" value="F:phosphoglycerate dehydrogenase activity"/>
    <property type="evidence" value="ECO:0007669"/>
    <property type="project" value="UniProtKB-EC"/>
</dbReference>
<dbReference type="Pfam" id="PF00389">
    <property type="entry name" value="2-Hacid_dh"/>
    <property type="match status" value="1"/>
</dbReference>
<dbReference type="PANTHER" id="PTHR43761">
    <property type="entry name" value="D-ISOMER SPECIFIC 2-HYDROXYACID DEHYDROGENASE FAMILY PROTEIN (AFU_ORTHOLOGUE AFUA_1G13630)"/>
    <property type="match status" value="1"/>
</dbReference>
<dbReference type="Pfam" id="PF22629">
    <property type="entry name" value="ACT_AHAS_ss"/>
    <property type="match status" value="1"/>
</dbReference>
<sequence length="404" mass="43174">MIDQAKVRVLLLESIHPDAVSRLEEDGFAVESVSSALDEAELIERISGVHLLGIRSKTKVTAKVLEAADSLVAIGAFCIGTDQIDLATASASGVAVFNAPFSNTRSVVELAIAEIIAMTRRLTEKNALMHAGVWDKSADGAHEIRGRRLGIVGYGNIGTQLSVLAENLGMSVSFFDTADKLALSNAHRCASMDELLETSDIVTLHVDGRPGNAGFFGAEQFARMRPGSLFLNLSRGIVVDHLALRDALRSGHLAGAAVDVFPTEPKGRGDEFLSELRGLPNVILTPHIGGSTEEAQSDIGGFVANKLAKFLIDGNTTLSVNLPGVVLPEQPGLHRIVHVHVNTPGVLAQVNRILAEHNVNVEGQLLSTRGEYGYLITDIGKGYSDSVLEQLRAMEQTVRLRVLS</sequence>
<evidence type="ECO:0000256" key="1">
    <source>
        <dbReference type="ARBA" id="ARBA00003800"/>
    </source>
</evidence>
<feature type="domain" description="ACT" evidence="13">
    <location>
        <begin position="335"/>
        <end position="404"/>
    </location>
</feature>
<protein>
    <recommendedName>
        <fullName evidence="6">D-3-phosphoglycerate dehydrogenase</fullName>
        <ecNumber evidence="4">1.1.1.399</ecNumber>
        <ecNumber evidence="5">1.1.1.95</ecNumber>
    </recommendedName>
    <alternativeName>
        <fullName evidence="9">2-oxoglutarate reductase</fullName>
    </alternativeName>
</protein>
<evidence type="ECO:0000256" key="6">
    <source>
        <dbReference type="ARBA" id="ARBA00021582"/>
    </source>
</evidence>
<evidence type="ECO:0000256" key="11">
    <source>
        <dbReference type="ARBA" id="ARBA00048731"/>
    </source>
</evidence>
<dbReference type="FunFam" id="3.40.50.720:FF:000041">
    <property type="entry name" value="D-3-phosphoglycerate dehydrogenase"/>
    <property type="match status" value="1"/>
</dbReference>
<organism evidence="14 15">
    <name type="scientific">Actinoplanes cyaneus</name>
    <dbReference type="NCBI Taxonomy" id="52696"/>
    <lineage>
        <taxon>Bacteria</taxon>
        <taxon>Bacillati</taxon>
        <taxon>Actinomycetota</taxon>
        <taxon>Actinomycetes</taxon>
        <taxon>Micromonosporales</taxon>
        <taxon>Micromonosporaceae</taxon>
        <taxon>Actinoplanes</taxon>
    </lineage>
</organism>
<evidence type="ECO:0000256" key="5">
    <source>
        <dbReference type="ARBA" id="ARBA00013143"/>
    </source>
</evidence>
<evidence type="ECO:0000256" key="7">
    <source>
        <dbReference type="ARBA" id="ARBA00023002"/>
    </source>
</evidence>
<name>A0A919IFD2_9ACTN</name>
<dbReference type="EC" id="1.1.1.399" evidence="4"/>
<reference evidence="14" key="1">
    <citation type="submission" date="2021-01" db="EMBL/GenBank/DDBJ databases">
        <title>Whole genome shotgun sequence of Actinoplanes cyaneus NBRC 14990.</title>
        <authorList>
            <person name="Komaki H."/>
            <person name="Tamura T."/>
        </authorList>
    </citation>
    <scope>NUCLEOTIDE SEQUENCE</scope>
    <source>
        <strain evidence="14">NBRC 14990</strain>
    </source>
</reference>
<comment type="catalytic activity">
    <reaction evidence="11">
        <text>(2R)-3-phosphoglycerate + NAD(+) = 3-phosphooxypyruvate + NADH + H(+)</text>
        <dbReference type="Rhea" id="RHEA:12641"/>
        <dbReference type="ChEBI" id="CHEBI:15378"/>
        <dbReference type="ChEBI" id="CHEBI:18110"/>
        <dbReference type="ChEBI" id="CHEBI:57540"/>
        <dbReference type="ChEBI" id="CHEBI:57945"/>
        <dbReference type="ChEBI" id="CHEBI:58272"/>
        <dbReference type="EC" id="1.1.1.95"/>
    </reaction>
</comment>
<dbReference type="Pfam" id="PF02826">
    <property type="entry name" value="2-Hacid_dh_C"/>
    <property type="match status" value="1"/>
</dbReference>
<dbReference type="NCBIfam" id="NF008759">
    <property type="entry name" value="PRK11790.1"/>
    <property type="match status" value="1"/>
</dbReference>
<evidence type="ECO:0000256" key="8">
    <source>
        <dbReference type="ARBA" id="ARBA00023027"/>
    </source>
</evidence>
<dbReference type="EMBL" id="BOMH01000017">
    <property type="protein sequence ID" value="GID64533.1"/>
    <property type="molecule type" value="Genomic_DNA"/>
</dbReference>
<accession>A0A919IFD2</accession>
<dbReference type="InterPro" id="IPR002912">
    <property type="entry name" value="ACT_dom"/>
</dbReference>
<keyword evidence="15" id="KW-1185">Reference proteome</keyword>
<dbReference type="PROSITE" id="PS51671">
    <property type="entry name" value="ACT"/>
    <property type="match status" value="1"/>
</dbReference>
<comment type="pathway">
    <text evidence="2">Amino-acid biosynthesis; L-serine biosynthesis; L-serine from 3-phospho-D-glycerate: step 1/3.</text>
</comment>
<comment type="similarity">
    <text evidence="3 12">Belongs to the D-isomer specific 2-hydroxyacid dehydrogenase family.</text>
</comment>
<comment type="function">
    <text evidence="1">Catalyzes the reversible oxidation of 3-phospho-D-glycerate to 3-phosphonooxypyruvate, the first step of the phosphorylated L-serine biosynthesis pathway. Also catalyzes the reversible oxidation of 2-hydroxyglutarate to 2-oxoglutarate.</text>
</comment>
<dbReference type="InterPro" id="IPR050418">
    <property type="entry name" value="D-iso_2-hydroxyacid_DH_PdxB"/>
</dbReference>
<dbReference type="InterPro" id="IPR029752">
    <property type="entry name" value="D-isomer_DH_CS1"/>
</dbReference>
<gene>
    <name evidence="14" type="primary">serA</name>
    <name evidence="14" type="ORF">Acy02nite_24140</name>
</gene>
<comment type="caution">
    <text evidence="14">The sequence shown here is derived from an EMBL/GenBank/DDBJ whole genome shotgun (WGS) entry which is preliminary data.</text>
</comment>
<evidence type="ECO:0000313" key="15">
    <source>
        <dbReference type="Proteomes" id="UP000619479"/>
    </source>
</evidence>
<evidence type="ECO:0000313" key="14">
    <source>
        <dbReference type="EMBL" id="GID64533.1"/>
    </source>
</evidence>
<dbReference type="Gene3D" id="3.30.70.260">
    <property type="match status" value="1"/>
</dbReference>
<dbReference type="InterPro" id="IPR054480">
    <property type="entry name" value="AHAS_small-like_ACT"/>
</dbReference>
<dbReference type="Proteomes" id="UP000619479">
    <property type="component" value="Unassembled WGS sequence"/>
</dbReference>
<dbReference type="CDD" id="cd12176">
    <property type="entry name" value="PGDH_3"/>
    <property type="match status" value="1"/>
</dbReference>
<dbReference type="Gene3D" id="3.40.50.720">
    <property type="entry name" value="NAD(P)-binding Rossmann-like Domain"/>
    <property type="match status" value="2"/>
</dbReference>
<dbReference type="InterPro" id="IPR029753">
    <property type="entry name" value="D-isomer_DH_CS"/>
</dbReference>
<dbReference type="PANTHER" id="PTHR43761:SF1">
    <property type="entry name" value="D-ISOMER SPECIFIC 2-HYDROXYACID DEHYDROGENASE CATALYTIC DOMAIN-CONTAINING PROTEIN-RELATED"/>
    <property type="match status" value="1"/>
</dbReference>
<dbReference type="SUPFAM" id="SSF52283">
    <property type="entry name" value="Formate/glycerate dehydrogenase catalytic domain-like"/>
    <property type="match status" value="1"/>
</dbReference>
<dbReference type="GO" id="GO:0006564">
    <property type="term" value="P:L-serine biosynthetic process"/>
    <property type="evidence" value="ECO:0007669"/>
    <property type="project" value="UniProtKB-ARBA"/>
</dbReference>
<dbReference type="GO" id="GO:0051287">
    <property type="term" value="F:NAD binding"/>
    <property type="evidence" value="ECO:0007669"/>
    <property type="project" value="InterPro"/>
</dbReference>